<dbReference type="GO" id="GO:0006508">
    <property type="term" value="P:proteolysis"/>
    <property type="evidence" value="ECO:0007669"/>
    <property type="project" value="InterPro"/>
</dbReference>
<reference evidence="12" key="2">
    <citation type="submission" date="2020-09" db="EMBL/GenBank/DDBJ databases">
        <authorList>
            <person name="Sun Q."/>
            <person name="Sedlacek I."/>
        </authorList>
    </citation>
    <scope>NUCLEOTIDE SEQUENCE</scope>
    <source>
        <strain evidence="12">CCM 7684</strain>
    </source>
</reference>
<dbReference type="InterPro" id="IPR018044">
    <property type="entry name" value="Peptidase_S11"/>
</dbReference>
<dbReference type="SUPFAM" id="SSF56601">
    <property type="entry name" value="beta-lactamase/transpeptidase-like"/>
    <property type="match status" value="1"/>
</dbReference>
<dbReference type="GO" id="GO:0009252">
    <property type="term" value="P:peptidoglycan biosynthetic process"/>
    <property type="evidence" value="ECO:0007669"/>
    <property type="project" value="UniProtKB-KW"/>
</dbReference>
<name>A0A8J2YGG3_9RHOB</name>
<dbReference type="PANTHER" id="PTHR21581">
    <property type="entry name" value="D-ALANYL-D-ALANINE CARBOXYPEPTIDASE"/>
    <property type="match status" value="1"/>
</dbReference>
<evidence type="ECO:0000256" key="5">
    <source>
        <dbReference type="ARBA" id="ARBA00022984"/>
    </source>
</evidence>
<reference evidence="12" key="1">
    <citation type="journal article" date="2014" name="Int. J. Syst. Evol. Microbiol.">
        <title>Complete genome sequence of Corynebacterium casei LMG S-19264T (=DSM 44701T), isolated from a smear-ripened cheese.</title>
        <authorList>
            <consortium name="US DOE Joint Genome Institute (JGI-PGF)"/>
            <person name="Walter F."/>
            <person name="Albersmeier A."/>
            <person name="Kalinowski J."/>
            <person name="Ruckert C."/>
        </authorList>
    </citation>
    <scope>NUCLEOTIDE SEQUENCE</scope>
    <source>
        <strain evidence="12">CCM 7684</strain>
    </source>
</reference>
<dbReference type="AlphaFoldDB" id="A0A8J2YGG3"/>
<dbReference type="PANTHER" id="PTHR21581:SF6">
    <property type="entry name" value="TRAFFICKING PROTEIN PARTICLE COMPLEX SUBUNIT 12"/>
    <property type="match status" value="1"/>
</dbReference>
<keyword evidence="5" id="KW-0573">Peptidoglycan synthesis</keyword>
<evidence type="ECO:0000256" key="9">
    <source>
        <dbReference type="RuleBase" id="RU004016"/>
    </source>
</evidence>
<comment type="caution">
    <text evidence="12">The sequence shown here is derived from an EMBL/GenBank/DDBJ whole genome shotgun (WGS) entry which is preliminary data.</text>
</comment>
<dbReference type="RefSeq" id="WP_229729197.1">
    <property type="nucleotide sequence ID" value="NZ_BMCP01000001.1"/>
</dbReference>
<gene>
    <name evidence="12" type="ORF">GCM10007276_10620</name>
</gene>
<evidence type="ECO:0000313" key="12">
    <source>
        <dbReference type="EMBL" id="GGE34973.1"/>
    </source>
</evidence>
<dbReference type="GO" id="GO:0071555">
    <property type="term" value="P:cell wall organization"/>
    <property type="evidence" value="ECO:0007669"/>
    <property type="project" value="UniProtKB-KW"/>
</dbReference>
<dbReference type="InterPro" id="IPR001967">
    <property type="entry name" value="Peptidase_S11_N"/>
</dbReference>
<organism evidence="12 13">
    <name type="scientific">Agaricicola taiwanensis</name>
    <dbReference type="NCBI Taxonomy" id="591372"/>
    <lineage>
        <taxon>Bacteria</taxon>
        <taxon>Pseudomonadati</taxon>
        <taxon>Pseudomonadota</taxon>
        <taxon>Alphaproteobacteria</taxon>
        <taxon>Rhodobacterales</taxon>
        <taxon>Paracoccaceae</taxon>
        <taxon>Agaricicola</taxon>
    </lineage>
</organism>
<dbReference type="GO" id="GO:0008360">
    <property type="term" value="P:regulation of cell shape"/>
    <property type="evidence" value="ECO:0007669"/>
    <property type="project" value="UniProtKB-KW"/>
</dbReference>
<dbReference type="EMBL" id="BMCP01000001">
    <property type="protein sequence ID" value="GGE34973.1"/>
    <property type="molecule type" value="Genomic_DNA"/>
</dbReference>
<comment type="similarity">
    <text evidence="1 9">Belongs to the peptidase S11 family.</text>
</comment>
<evidence type="ECO:0000256" key="2">
    <source>
        <dbReference type="ARBA" id="ARBA00022729"/>
    </source>
</evidence>
<feature type="signal peptide" evidence="10">
    <location>
        <begin position="1"/>
        <end position="23"/>
    </location>
</feature>
<dbReference type="PRINTS" id="PR00725">
    <property type="entry name" value="DADACBPTASE1"/>
</dbReference>
<evidence type="ECO:0000256" key="7">
    <source>
        <dbReference type="PIRSR" id="PIRSR618044-1"/>
    </source>
</evidence>
<proteinExistence type="inferred from homology"/>
<dbReference type="GO" id="GO:0009002">
    <property type="term" value="F:serine-type D-Ala-D-Ala carboxypeptidase activity"/>
    <property type="evidence" value="ECO:0007669"/>
    <property type="project" value="InterPro"/>
</dbReference>
<dbReference type="Gene3D" id="3.40.710.10">
    <property type="entry name" value="DD-peptidase/beta-lactamase superfamily"/>
    <property type="match status" value="1"/>
</dbReference>
<feature type="active site" description="Proton acceptor" evidence="7">
    <location>
        <position position="84"/>
    </location>
</feature>
<evidence type="ECO:0000256" key="3">
    <source>
        <dbReference type="ARBA" id="ARBA00022801"/>
    </source>
</evidence>
<dbReference type="Proteomes" id="UP000602745">
    <property type="component" value="Unassembled WGS sequence"/>
</dbReference>
<protein>
    <submittedName>
        <fullName evidence="12">Penicillin-binding protein</fullName>
    </submittedName>
</protein>
<sequence>MFSHKVRRLPRIAAAGLIAMALAACQSSPRPEVQAATPVLAPIAPILGAAEERGHSVLVVDAGSGAVLHEVNAEALRYPASLTKMMVLYMAFEDIAAGKLSLGDAMVVSPEAASRPPARLGLKAGSMITVRDAVTALAVKSANDVAVVMAEHLAGSEGLFASRMTQKARQLGMTRTRFVNASGLPDPNQVTTARDMAILGRALKMRFPQYASAFRTREFVYGGKRYEATNKLLGTVPGVDGIKTGYIRLAGYNIVASARRGGRQLIVVVMGGDSQRARDLEVASLMEQYF</sequence>
<evidence type="ECO:0000313" key="13">
    <source>
        <dbReference type="Proteomes" id="UP000602745"/>
    </source>
</evidence>
<evidence type="ECO:0000256" key="8">
    <source>
        <dbReference type="PIRSR" id="PIRSR618044-2"/>
    </source>
</evidence>
<evidence type="ECO:0000256" key="10">
    <source>
        <dbReference type="SAM" id="SignalP"/>
    </source>
</evidence>
<evidence type="ECO:0000259" key="11">
    <source>
        <dbReference type="Pfam" id="PF00768"/>
    </source>
</evidence>
<keyword evidence="3" id="KW-0378">Hydrolase</keyword>
<evidence type="ECO:0000256" key="4">
    <source>
        <dbReference type="ARBA" id="ARBA00022960"/>
    </source>
</evidence>
<dbReference type="PROSITE" id="PS51257">
    <property type="entry name" value="PROKAR_LIPOPROTEIN"/>
    <property type="match status" value="1"/>
</dbReference>
<accession>A0A8J2YGG3</accession>
<feature type="chain" id="PRO_5035327497" evidence="10">
    <location>
        <begin position="24"/>
        <end position="290"/>
    </location>
</feature>
<dbReference type="Pfam" id="PF00768">
    <property type="entry name" value="Peptidase_S11"/>
    <property type="match status" value="1"/>
</dbReference>
<keyword evidence="6" id="KW-0961">Cell wall biogenesis/degradation</keyword>
<keyword evidence="13" id="KW-1185">Reference proteome</keyword>
<evidence type="ECO:0000256" key="6">
    <source>
        <dbReference type="ARBA" id="ARBA00023316"/>
    </source>
</evidence>
<keyword evidence="4" id="KW-0133">Cell shape</keyword>
<evidence type="ECO:0000256" key="1">
    <source>
        <dbReference type="ARBA" id="ARBA00007164"/>
    </source>
</evidence>
<feature type="binding site" evidence="8">
    <location>
        <position position="243"/>
    </location>
    <ligand>
        <name>substrate</name>
    </ligand>
</feature>
<feature type="active site" description="Acyl-ester intermediate" evidence="7">
    <location>
        <position position="81"/>
    </location>
</feature>
<keyword evidence="2 10" id="KW-0732">Signal</keyword>
<feature type="active site" evidence="7">
    <location>
        <position position="141"/>
    </location>
</feature>
<feature type="domain" description="Peptidase S11 D-alanyl-D-alanine carboxypeptidase A N-terminal" evidence="11">
    <location>
        <begin position="53"/>
        <end position="273"/>
    </location>
</feature>
<dbReference type="InterPro" id="IPR012338">
    <property type="entry name" value="Beta-lactam/transpept-like"/>
</dbReference>